<proteinExistence type="predicted"/>
<evidence type="ECO:0008006" key="2">
    <source>
        <dbReference type="Google" id="ProtNLM"/>
    </source>
</evidence>
<gene>
    <name evidence="1" type="ORF">MZO42_04905</name>
</gene>
<dbReference type="SUPFAM" id="SSF48208">
    <property type="entry name" value="Six-hairpin glycosidases"/>
    <property type="match status" value="1"/>
</dbReference>
<dbReference type="EMBL" id="JALMLT010000001">
    <property type="protein sequence ID" value="MDT8758028.1"/>
    <property type="molecule type" value="Genomic_DNA"/>
</dbReference>
<dbReference type="InterPro" id="IPR008928">
    <property type="entry name" value="6-hairpin_glycosidase_sf"/>
</dbReference>
<name>A0ABU3N0M8_9SPHN</name>
<evidence type="ECO:0000313" key="1">
    <source>
        <dbReference type="EMBL" id="MDT8758028.1"/>
    </source>
</evidence>
<protein>
    <recommendedName>
        <fullName evidence="2">Thioredoxin domain-containing protein</fullName>
    </recommendedName>
</protein>
<reference evidence="1" key="1">
    <citation type="submission" date="2022-04" db="EMBL/GenBank/DDBJ databases">
        <title>Tomato heritable bacteria conferring resistance against bacterial wilt.</title>
        <authorList>
            <person name="Yin J."/>
        </authorList>
    </citation>
    <scope>NUCLEOTIDE SEQUENCE</scope>
    <source>
        <strain evidence="1">Cra20</strain>
    </source>
</reference>
<sequence>MDEDPRDYLRRTAAAFETLAPPPPAPHDWRWRAERTLADLLGRATVVDYGDLYVMPYVDGQYPDSMVQLMLIVALRDYARATGVPIPLEGQLRKGLGRFFDPEVGTIRRYLPSVGREKDWNAVDSWYLYHPLSNLARLALDGEGEARNLLIDSVEYGVRAARHFGYQWPVMYDIRDLSVKVQALDAGRPGETDCGGLYAYLMTQVHALTGEERWLEEARPALRAADGRGRSLMYQINLTAWGAAACLRLWKLGGEGEWLDRAYYWLANLFHHCDFRARFAGPVPCFMAATCMYNSDYIAPFEDHEVFMALREVLALGSEALDPAARVLAEGFCRHAADRAWTFYPDMLPPEMLAAKQESGRIDRALSFPLEDIYPDGRKAGRVGQEIYGAGAAFLYAAHPLPG</sequence>
<organism evidence="1">
    <name type="scientific">Sphingomonas psychrotolerans</name>
    <dbReference type="NCBI Taxonomy" id="1327635"/>
    <lineage>
        <taxon>Bacteria</taxon>
        <taxon>Pseudomonadati</taxon>
        <taxon>Pseudomonadota</taxon>
        <taxon>Alphaproteobacteria</taxon>
        <taxon>Sphingomonadales</taxon>
        <taxon>Sphingomonadaceae</taxon>
        <taxon>Sphingomonas</taxon>
    </lineage>
</organism>
<comment type="caution">
    <text evidence="1">The sequence shown here is derived from an EMBL/GenBank/DDBJ whole genome shotgun (WGS) entry which is preliminary data.</text>
</comment>
<accession>A0ABU3N0M8</accession>